<dbReference type="InterPro" id="IPR008302">
    <property type="entry name" value="NamZ"/>
</dbReference>
<evidence type="ECO:0008006" key="6">
    <source>
        <dbReference type="Google" id="ProtNLM"/>
    </source>
</evidence>
<evidence type="ECO:0000313" key="4">
    <source>
        <dbReference type="EMBL" id="EMI28621.1"/>
    </source>
</evidence>
<dbReference type="AlphaFoldDB" id="M5SAU6"/>
<evidence type="ECO:0000313" key="5">
    <source>
        <dbReference type="Proteomes" id="UP000011996"/>
    </source>
</evidence>
<dbReference type="Pfam" id="PF20732">
    <property type="entry name" value="NamZ_C"/>
    <property type="match status" value="1"/>
</dbReference>
<dbReference type="Gene3D" id="3.90.1150.140">
    <property type="match status" value="1"/>
</dbReference>
<feature type="domain" description="Peptidoglycan beta-N-acetylmuramidase NamZ N-terminal" evidence="2">
    <location>
        <begin position="68"/>
        <end position="268"/>
    </location>
</feature>
<dbReference type="Pfam" id="PF07075">
    <property type="entry name" value="NamZ_N"/>
    <property type="match status" value="1"/>
</dbReference>
<dbReference type="GO" id="GO:0033922">
    <property type="term" value="F:peptidoglycan beta-N-acetylmuramidase activity"/>
    <property type="evidence" value="ECO:0007669"/>
    <property type="project" value="InterPro"/>
</dbReference>
<sequence>MSLPRRMNLKHQPLMSSFKTIMPSPFAAICLLAITLSASQPNVATAQVLAGIDVLQRDDFSSLAGQKVGLITNHTGTNLTGASTVQLLHDSTDVDLFALFSPEHGFVGQLDQANIDDQQDSLTGLKVHSLYGKTRVPTAEMLEGIDTLVFDIQDIGVRFYTYISTMGGAMKAAAENDVRFVVLDRPNPINGTEVQGPVTDAGSESFIAYHRIPVRHGMTIGELAKMFQAEWELDLDLQVIPMEGWEGRPGFDQTGRMWINPSPNMRSLNAAYLYPAIGLWETTNLSVGRGTDTPFEHFGAPWIDALELARELNAQGLSGVRFVPIEFTPVASKFANEKCGGVNVVLTQRAEFDPLRTALTIAVTLRKLAPDDWNTKSLNRLLVSQKTAEGILGGQSVDQLQAAYEEELEEFQARRAKYLMYR</sequence>
<dbReference type="InterPro" id="IPR048503">
    <property type="entry name" value="NamZ_C"/>
</dbReference>
<feature type="chain" id="PRO_5004071321" description="Secreted protein containing DUF1343" evidence="1">
    <location>
        <begin position="47"/>
        <end position="422"/>
    </location>
</feature>
<evidence type="ECO:0000259" key="2">
    <source>
        <dbReference type="Pfam" id="PF07075"/>
    </source>
</evidence>
<dbReference type="Proteomes" id="UP000011996">
    <property type="component" value="Unassembled WGS sequence"/>
</dbReference>
<keyword evidence="1" id="KW-0732">Signal</keyword>
<comment type="caution">
    <text evidence="4">The sequence shown here is derived from an EMBL/GenBank/DDBJ whole genome shotgun (WGS) entry which is preliminary data.</text>
</comment>
<evidence type="ECO:0000259" key="3">
    <source>
        <dbReference type="Pfam" id="PF20732"/>
    </source>
</evidence>
<feature type="signal peptide" evidence="1">
    <location>
        <begin position="1"/>
        <end position="46"/>
    </location>
</feature>
<organism evidence="4 5">
    <name type="scientific">Rhodopirellula europaea SH398</name>
    <dbReference type="NCBI Taxonomy" id="1263868"/>
    <lineage>
        <taxon>Bacteria</taxon>
        <taxon>Pseudomonadati</taxon>
        <taxon>Planctomycetota</taxon>
        <taxon>Planctomycetia</taxon>
        <taxon>Pirellulales</taxon>
        <taxon>Pirellulaceae</taxon>
        <taxon>Rhodopirellula</taxon>
    </lineage>
</organism>
<protein>
    <recommendedName>
        <fullName evidence="6">Secreted protein containing DUF1343</fullName>
    </recommendedName>
</protein>
<dbReference type="PIRSF" id="PIRSF016719">
    <property type="entry name" value="UCP016719"/>
    <property type="match status" value="1"/>
</dbReference>
<dbReference type="PANTHER" id="PTHR42915">
    <property type="entry name" value="HYPOTHETICAL 460 KDA PROTEIN IN FEUA-SIGW INTERGENIC REGION [PRECURSOR]"/>
    <property type="match status" value="1"/>
</dbReference>
<dbReference type="Gene3D" id="3.40.50.12170">
    <property type="entry name" value="Uncharacterised protein PF07075, DUF1343"/>
    <property type="match status" value="1"/>
</dbReference>
<accession>M5SAU6</accession>
<proteinExistence type="predicted"/>
<dbReference type="PATRIC" id="fig|1263868.3.peg.852"/>
<evidence type="ECO:0000256" key="1">
    <source>
        <dbReference type="SAM" id="SignalP"/>
    </source>
</evidence>
<gene>
    <name evidence="4" type="ORF">RESH_00783</name>
</gene>
<dbReference type="InterPro" id="IPR048502">
    <property type="entry name" value="NamZ_N"/>
</dbReference>
<dbReference type="STRING" id="1263868.RESH_00783"/>
<dbReference type="EMBL" id="ANOF01000026">
    <property type="protein sequence ID" value="EMI28621.1"/>
    <property type="molecule type" value="Genomic_DNA"/>
</dbReference>
<name>M5SAU6_9BACT</name>
<dbReference type="PANTHER" id="PTHR42915:SF1">
    <property type="entry name" value="PEPTIDOGLYCAN BETA-N-ACETYLMURAMIDASE NAMZ"/>
    <property type="match status" value="1"/>
</dbReference>
<feature type="domain" description="Peptidoglycan beta-N-acetylmuramidase NamZ C-terminal" evidence="3">
    <location>
        <begin position="272"/>
        <end position="421"/>
    </location>
</feature>
<reference evidence="4 5" key="1">
    <citation type="journal article" date="2013" name="Mar. Genomics">
        <title>Expression of sulfatases in Rhodopirellula baltica and the diversity of sulfatases in the genus Rhodopirellula.</title>
        <authorList>
            <person name="Wegner C.E."/>
            <person name="Richter-Heitmann T."/>
            <person name="Klindworth A."/>
            <person name="Klockow C."/>
            <person name="Richter M."/>
            <person name="Achstetter T."/>
            <person name="Glockner F.O."/>
            <person name="Harder J."/>
        </authorList>
    </citation>
    <scope>NUCLEOTIDE SEQUENCE [LARGE SCALE GENOMIC DNA]</scope>
    <source>
        <strain evidence="4 5">SH398</strain>
    </source>
</reference>